<accession>A0ABU9UCD3</accession>
<evidence type="ECO:0000256" key="6">
    <source>
        <dbReference type="PROSITE-ProRule" id="PRU00560"/>
    </source>
</evidence>
<feature type="binding site" evidence="6">
    <location>
        <begin position="230"/>
        <end position="237"/>
    </location>
    <ligand>
        <name>ATP</name>
        <dbReference type="ChEBI" id="CHEBI:30616"/>
    </ligand>
</feature>
<dbReference type="Pfam" id="PF13538">
    <property type="entry name" value="UvrD_C_2"/>
    <property type="match status" value="1"/>
</dbReference>
<dbReference type="InterPro" id="IPR014016">
    <property type="entry name" value="UvrD-like_ATP-bd"/>
</dbReference>
<keyword evidence="4 6" id="KW-0067">ATP-binding</keyword>
<feature type="domain" description="UvrD-like helicase ATP-binding" evidence="7">
    <location>
        <begin position="209"/>
        <end position="471"/>
    </location>
</feature>
<name>A0ABU9UCD3_9SPIR</name>
<dbReference type="InterPro" id="IPR000212">
    <property type="entry name" value="DNA_helicase_UvrD/REP"/>
</dbReference>
<dbReference type="Pfam" id="PF08378">
    <property type="entry name" value="NERD"/>
    <property type="match status" value="1"/>
</dbReference>
<keyword evidence="2 6" id="KW-0378">Hydrolase</keyword>
<dbReference type="PROSITE" id="PS51198">
    <property type="entry name" value="UVRD_HELICASE_ATP_BIND"/>
    <property type="match status" value="1"/>
</dbReference>
<organism evidence="8 9">
    <name type="scientific">Rarispira pelagica</name>
    <dbReference type="NCBI Taxonomy" id="3141764"/>
    <lineage>
        <taxon>Bacteria</taxon>
        <taxon>Pseudomonadati</taxon>
        <taxon>Spirochaetota</taxon>
        <taxon>Spirochaetia</taxon>
        <taxon>Winmispirales</taxon>
        <taxon>Winmispiraceae</taxon>
        <taxon>Rarispira</taxon>
    </lineage>
</organism>
<sequence length="619" mass="72478">MAIMYPASLPETAEISYAERIIYSALKKNLSDKYSIYHSFQWTEDKNIPRELDFIVVNPDKGFIVLEIKGGTISIESDTWYTNNEKGKYKIKNPFSQARNGMYFLLDHFRHVSKENFSGMANYAVCFPQTSYDASYIHPQMNKNNVLFNQHIDTIAEWIEELFVFPSYKANQFSSSHIPIFCNMLKPTLHMHLSIRAAMETQKEEISRLDFFQDYLLDILEDKNRAAFQGTAGTGKTWIAIKKAMRLAREGKKCLFLCYNKYLRQQIAEIIDSIQGDTEKNKPHIYTFHGYANHLLREYLFFLTRQDDKQETIFLEISRRLYPDRKIDKPYDLIGLLSGQESIAEPWEIIKEYQELDSRLYKVLESLLEENEEGYFDFNTPMALLTILDDPSYQAEKYDAIIIDEAQDFKKTWCDCLLKLMQSKRNRIVYIFYDDNQNIFAKKGQLPVIELINNYNVNPYLYKLRKNIRNTQAIHDYAISRTDLGKTAESIDIRGLEPKVIYVKTEREAREETGRLLTELIEQEKIANKNIIVLTDTSVKDSAFREEKQVGPFKLTESGKGDSGKYVRLRSVRRFKGLESDAVILVLHPETKKLEKRNELLYVAITRARFLLYIIEIEE</sequence>
<dbReference type="EMBL" id="JBCHKQ010000003">
    <property type="protein sequence ID" value="MEM5948321.1"/>
    <property type="molecule type" value="Genomic_DNA"/>
</dbReference>
<comment type="caution">
    <text evidence="8">The sequence shown here is derived from an EMBL/GenBank/DDBJ whole genome shotgun (WGS) entry which is preliminary data.</text>
</comment>
<dbReference type="Proteomes" id="UP001466331">
    <property type="component" value="Unassembled WGS sequence"/>
</dbReference>
<evidence type="ECO:0000256" key="2">
    <source>
        <dbReference type="ARBA" id="ARBA00022801"/>
    </source>
</evidence>
<evidence type="ECO:0000256" key="4">
    <source>
        <dbReference type="ARBA" id="ARBA00022840"/>
    </source>
</evidence>
<reference evidence="8 9" key="1">
    <citation type="submission" date="2024-03" db="EMBL/GenBank/DDBJ databases">
        <title>Ignisphaera cupida sp. nov., a hyperthermophilic hydrolytic archaeon from a hot spring of Kamchatka, and proposal of Ignisphaeraceae fam. nov.</title>
        <authorList>
            <person name="Podosokorskaya O.A."/>
            <person name="Elcheninov A.G."/>
            <person name="Maltseva A.I."/>
            <person name="Zayulina K.S."/>
            <person name="Novikov A."/>
            <person name="Merkel A.Y."/>
        </authorList>
    </citation>
    <scope>NUCLEOTIDE SEQUENCE [LARGE SCALE GENOMIC DNA]</scope>
    <source>
        <strain evidence="8 9">38H-sp</strain>
    </source>
</reference>
<proteinExistence type="predicted"/>
<evidence type="ECO:0000259" key="7">
    <source>
        <dbReference type="PROSITE" id="PS51198"/>
    </source>
</evidence>
<evidence type="ECO:0000256" key="5">
    <source>
        <dbReference type="ARBA" id="ARBA00034923"/>
    </source>
</evidence>
<dbReference type="InterPro" id="IPR011528">
    <property type="entry name" value="NERD"/>
</dbReference>
<dbReference type="Gene3D" id="3.40.50.300">
    <property type="entry name" value="P-loop containing nucleotide triphosphate hydrolases"/>
    <property type="match status" value="2"/>
</dbReference>
<dbReference type="PANTHER" id="PTHR11070">
    <property type="entry name" value="UVRD / RECB / PCRA DNA HELICASE FAMILY MEMBER"/>
    <property type="match status" value="1"/>
</dbReference>
<protein>
    <recommendedName>
        <fullName evidence="5">DNA 3'-5' helicase II</fullName>
    </recommendedName>
</protein>
<dbReference type="InterPro" id="IPR027417">
    <property type="entry name" value="P-loop_NTPase"/>
</dbReference>
<gene>
    <name evidence="8" type="ORF">WKV44_07170</name>
</gene>
<dbReference type="PANTHER" id="PTHR11070:SF2">
    <property type="entry name" value="ATP-DEPENDENT DNA HELICASE SRS2"/>
    <property type="match status" value="1"/>
</dbReference>
<dbReference type="SUPFAM" id="SSF52540">
    <property type="entry name" value="P-loop containing nucleoside triphosphate hydrolases"/>
    <property type="match status" value="1"/>
</dbReference>
<keyword evidence="1 6" id="KW-0547">Nucleotide-binding</keyword>
<keyword evidence="9" id="KW-1185">Reference proteome</keyword>
<dbReference type="InterPro" id="IPR027785">
    <property type="entry name" value="UvrD-like_helicase_C"/>
</dbReference>
<dbReference type="RefSeq" id="WP_420069772.1">
    <property type="nucleotide sequence ID" value="NZ_JBCHKQ010000003.1"/>
</dbReference>
<evidence type="ECO:0000313" key="8">
    <source>
        <dbReference type="EMBL" id="MEM5948321.1"/>
    </source>
</evidence>
<evidence type="ECO:0000256" key="1">
    <source>
        <dbReference type="ARBA" id="ARBA00022741"/>
    </source>
</evidence>
<evidence type="ECO:0000256" key="3">
    <source>
        <dbReference type="ARBA" id="ARBA00022806"/>
    </source>
</evidence>
<keyword evidence="3 6" id="KW-0347">Helicase</keyword>
<dbReference type="Pfam" id="PF00580">
    <property type="entry name" value="UvrD-helicase"/>
    <property type="match status" value="1"/>
</dbReference>
<evidence type="ECO:0000313" key="9">
    <source>
        <dbReference type="Proteomes" id="UP001466331"/>
    </source>
</evidence>